<dbReference type="EMBL" id="CM045880">
    <property type="protein sequence ID" value="KAI7938291.1"/>
    <property type="molecule type" value="Genomic_DNA"/>
</dbReference>
<reference evidence="1 2" key="3">
    <citation type="journal article" date="2022" name="Microbiol. Spectr.">
        <title>Folding features and dynamics of 3D genome architecture in plant fungal pathogens.</title>
        <authorList>
            <person name="Xia C."/>
        </authorList>
    </citation>
    <scope>NUCLEOTIDE SEQUENCE [LARGE SCALE GENOMIC DNA]</scope>
    <source>
        <strain evidence="1 2">93-210</strain>
    </source>
</reference>
<dbReference type="Proteomes" id="UP001060170">
    <property type="component" value="Chromosome 16"/>
</dbReference>
<organism evidence="1 2">
    <name type="scientific">Puccinia striiformis f. sp. tritici</name>
    <dbReference type="NCBI Taxonomy" id="168172"/>
    <lineage>
        <taxon>Eukaryota</taxon>
        <taxon>Fungi</taxon>
        <taxon>Dikarya</taxon>
        <taxon>Basidiomycota</taxon>
        <taxon>Pucciniomycotina</taxon>
        <taxon>Pucciniomycetes</taxon>
        <taxon>Pucciniales</taxon>
        <taxon>Pucciniaceae</taxon>
        <taxon>Puccinia</taxon>
    </lineage>
</organism>
<proteinExistence type="predicted"/>
<reference evidence="2" key="1">
    <citation type="journal article" date="2018" name="BMC Genomics">
        <title>Genomic insights into host adaptation between the wheat stripe rust pathogen (Puccinia striiformis f. sp. tritici) and the barley stripe rust pathogen (Puccinia striiformis f. sp. hordei).</title>
        <authorList>
            <person name="Xia C."/>
            <person name="Wang M."/>
            <person name="Yin C."/>
            <person name="Cornejo O.E."/>
            <person name="Hulbert S.H."/>
            <person name="Chen X."/>
        </authorList>
    </citation>
    <scope>NUCLEOTIDE SEQUENCE [LARGE SCALE GENOMIC DNA]</scope>
    <source>
        <strain evidence="2">93-210</strain>
    </source>
</reference>
<keyword evidence="2" id="KW-1185">Reference proteome</keyword>
<gene>
    <name evidence="1" type="ORF">MJO28_015211</name>
</gene>
<protein>
    <submittedName>
        <fullName evidence="1">Uncharacterized protein</fullName>
    </submittedName>
</protein>
<evidence type="ECO:0000313" key="1">
    <source>
        <dbReference type="EMBL" id="KAI7938291.1"/>
    </source>
</evidence>
<name>A0ACC0DT46_9BASI</name>
<reference evidence="2" key="2">
    <citation type="journal article" date="2018" name="Mol. Plant Microbe Interact.">
        <title>Genome sequence resources for the wheat stripe rust pathogen (Puccinia striiformis f. sp. tritici) and the barley stripe rust pathogen (Puccinia striiformis f. sp. hordei).</title>
        <authorList>
            <person name="Xia C."/>
            <person name="Wang M."/>
            <person name="Yin C."/>
            <person name="Cornejo O.E."/>
            <person name="Hulbert S.H."/>
            <person name="Chen X."/>
        </authorList>
    </citation>
    <scope>NUCLEOTIDE SEQUENCE [LARGE SCALE GENOMIC DNA]</scope>
    <source>
        <strain evidence="2">93-210</strain>
    </source>
</reference>
<accession>A0ACC0DT46</accession>
<sequence>MLHKEQLTRHIHDASGFEAEFNEVGRAILEAGPRAVYNSQVSGGVIQKGYQSPFLQSPVIVDPILDTLNKYAMQWNNNIYMGPYAALIGPSTCGKSRLLMETSQHICLRPKDLPGFPPRSALADHILHTAADNEIYYTSLLASIFQVVANLFRSQDPAENMQDRLKKWNDYTEVASLGTLDFAKRTQEKFTADVVKEMQKFFTRPAATLRKAAIDMANSTRFINSRSSIRVLLGSMKQGRFSKAPPAPME</sequence>
<evidence type="ECO:0000313" key="2">
    <source>
        <dbReference type="Proteomes" id="UP001060170"/>
    </source>
</evidence>
<comment type="caution">
    <text evidence="1">The sequence shown here is derived from an EMBL/GenBank/DDBJ whole genome shotgun (WGS) entry which is preliminary data.</text>
</comment>